<dbReference type="GO" id="GO:0000166">
    <property type="term" value="F:nucleotide binding"/>
    <property type="evidence" value="ECO:0007669"/>
    <property type="project" value="InterPro"/>
</dbReference>
<evidence type="ECO:0000313" key="4">
    <source>
        <dbReference type="Proteomes" id="UP000000310"/>
    </source>
</evidence>
<dbReference type="EMBL" id="CP002545">
    <property type="protein sequence ID" value="ADY53855.1"/>
    <property type="molecule type" value="Genomic_DNA"/>
</dbReference>
<organism evidence="3 4">
    <name type="scientific">Pseudopedobacter saltans (strain ATCC 51119 / DSM 12145 / JCM 21818 / CCUG 39354 / LMG 10337 / NBRC 100064 / NCIMB 13643)</name>
    <name type="common">Pedobacter saltans</name>
    <dbReference type="NCBI Taxonomy" id="762903"/>
    <lineage>
        <taxon>Bacteria</taxon>
        <taxon>Pseudomonadati</taxon>
        <taxon>Bacteroidota</taxon>
        <taxon>Sphingobacteriia</taxon>
        <taxon>Sphingobacteriales</taxon>
        <taxon>Sphingobacteriaceae</taxon>
        <taxon>Pseudopedobacter</taxon>
    </lineage>
</organism>
<accession>F0SCL1</accession>
<dbReference type="PANTHER" id="PTHR43708:SF7">
    <property type="entry name" value="OXIDOREDUCTASE"/>
    <property type="match status" value="1"/>
</dbReference>
<dbReference type="InterPro" id="IPR004104">
    <property type="entry name" value="Gfo/Idh/MocA-like_OxRdtase_C"/>
</dbReference>
<gene>
    <name evidence="3" type="ordered locus">Pedsa_3320</name>
</gene>
<dbReference type="InterPro" id="IPR000683">
    <property type="entry name" value="Gfo/Idh/MocA-like_OxRdtase_N"/>
</dbReference>
<dbReference type="Pfam" id="PF02894">
    <property type="entry name" value="GFO_IDH_MocA_C"/>
    <property type="match status" value="1"/>
</dbReference>
<feature type="domain" description="Gfo/Idh/MocA-like oxidoreductase C-terminal" evidence="2">
    <location>
        <begin position="134"/>
        <end position="336"/>
    </location>
</feature>
<feature type="domain" description="Gfo/Idh/MocA-like oxidoreductase N-terminal" evidence="1">
    <location>
        <begin position="8"/>
        <end position="119"/>
    </location>
</feature>
<dbReference type="Gene3D" id="3.30.360.10">
    <property type="entry name" value="Dihydrodipicolinate Reductase, domain 2"/>
    <property type="match status" value="1"/>
</dbReference>
<dbReference type="Gene3D" id="3.40.50.720">
    <property type="entry name" value="NAD(P)-binding Rossmann-like Domain"/>
    <property type="match status" value="1"/>
</dbReference>
<reference evidence="4" key="2">
    <citation type="submission" date="2011-02" db="EMBL/GenBank/DDBJ databases">
        <title>The complete genome of Pedobacter saltans DSM 12145.</title>
        <authorList>
            <consortium name="US DOE Joint Genome Institute (JGI-PGF)"/>
            <person name="Lucas S."/>
            <person name="Copeland A."/>
            <person name="Lapidus A."/>
            <person name="Bruce D."/>
            <person name="Goodwin L."/>
            <person name="Pitluck S."/>
            <person name="Kyrpides N."/>
            <person name="Mavromatis K."/>
            <person name="Pagani I."/>
            <person name="Ivanova N."/>
            <person name="Ovchinnikova G."/>
            <person name="Lu M."/>
            <person name="Detter J.C."/>
            <person name="Han C."/>
            <person name="Land M."/>
            <person name="Hauser L."/>
            <person name="Markowitz V."/>
            <person name="Cheng J.-F."/>
            <person name="Hugenholtz P."/>
            <person name="Woyke T."/>
            <person name="Wu D."/>
            <person name="Tindall B."/>
            <person name="Pomrenke H.G."/>
            <person name="Brambilla E."/>
            <person name="Klenk H.-P."/>
            <person name="Eisen J.A."/>
        </authorList>
    </citation>
    <scope>NUCLEOTIDE SEQUENCE [LARGE SCALE GENOMIC DNA]</scope>
    <source>
        <strain evidence="4">ATCC 51119 / DSM 12145 / JCM 21818 / LMG 10337 / NBRC 100064 / NCIMB 13643</strain>
    </source>
</reference>
<dbReference type="PANTHER" id="PTHR43708">
    <property type="entry name" value="CONSERVED EXPRESSED OXIDOREDUCTASE (EUROFUNG)"/>
    <property type="match status" value="1"/>
</dbReference>
<dbReference type="KEGG" id="psn:Pedsa_3320"/>
<dbReference type="Proteomes" id="UP000000310">
    <property type="component" value="Chromosome"/>
</dbReference>
<dbReference type="eggNOG" id="COG0673">
    <property type="taxonomic scope" value="Bacteria"/>
</dbReference>
<dbReference type="SUPFAM" id="SSF51735">
    <property type="entry name" value="NAD(P)-binding Rossmann-fold domains"/>
    <property type="match status" value="1"/>
</dbReference>
<dbReference type="InterPro" id="IPR036291">
    <property type="entry name" value="NAD(P)-bd_dom_sf"/>
</dbReference>
<evidence type="ECO:0000259" key="2">
    <source>
        <dbReference type="Pfam" id="PF02894"/>
    </source>
</evidence>
<evidence type="ECO:0000259" key="1">
    <source>
        <dbReference type="Pfam" id="PF01408"/>
    </source>
</evidence>
<reference evidence="3 4" key="1">
    <citation type="journal article" date="2011" name="Stand. Genomic Sci.">
        <title>Complete genome sequence of the gliding, heparinolytic Pedobacter saltans type strain (113).</title>
        <authorList>
            <person name="Liolios K."/>
            <person name="Sikorski J."/>
            <person name="Lu M."/>
            <person name="Nolan M."/>
            <person name="Lapidus A."/>
            <person name="Lucas S."/>
            <person name="Hammon N."/>
            <person name="Deshpande S."/>
            <person name="Cheng J.F."/>
            <person name="Tapia R."/>
            <person name="Han C."/>
            <person name="Goodwin L."/>
            <person name="Pitluck S."/>
            <person name="Huntemann M."/>
            <person name="Ivanova N."/>
            <person name="Pagani I."/>
            <person name="Mavromatis K."/>
            <person name="Ovchinikova G."/>
            <person name="Pati A."/>
            <person name="Chen A."/>
            <person name="Palaniappan K."/>
            <person name="Land M."/>
            <person name="Hauser L."/>
            <person name="Brambilla E.M."/>
            <person name="Kotsyurbenko O."/>
            <person name="Rohde M."/>
            <person name="Tindall B.J."/>
            <person name="Abt B."/>
            <person name="Goker M."/>
            <person name="Detter J.C."/>
            <person name="Woyke T."/>
            <person name="Bristow J."/>
            <person name="Eisen J.A."/>
            <person name="Markowitz V."/>
            <person name="Hugenholtz P."/>
            <person name="Klenk H.P."/>
            <person name="Kyrpides N.C."/>
        </authorList>
    </citation>
    <scope>NUCLEOTIDE SEQUENCE [LARGE SCALE GENOMIC DNA]</scope>
    <source>
        <strain evidence="4">ATCC 51119 / DSM 12145 / JCM 21818 / LMG 10337 / NBRC 100064 / NCIMB 13643</strain>
    </source>
</reference>
<dbReference type="InterPro" id="IPR051317">
    <property type="entry name" value="Gfo/Idh/MocA_oxidoreduct"/>
</dbReference>
<protein>
    <submittedName>
        <fullName evidence="3">Oxidoreductase domain protein</fullName>
    </submittedName>
</protein>
<keyword evidence="4" id="KW-1185">Reference proteome</keyword>
<dbReference type="STRING" id="762903.Pedsa_3320"/>
<proteinExistence type="predicted"/>
<dbReference type="HOGENOM" id="CLU_023194_19_1_10"/>
<name>F0SCL1_PSESL</name>
<sequence>MMEPIKTGLLAYGMSGRIFHAPFLNAHDGFELSAIVERSKSDAINDYPNVAHIRNYEDLLADESIELVVVNTPNFTHYQYAKEALNAGKHVLIEKPVAVLRKEAEELFALAYRKNLKVLAYQNRRFDSDFLSVKEILESGKLGKIVEAHFRFDRYRNEISYKLFKEEAVPGSGVLYDLGAHIIDQAISLFGAPSDFEKVYSCNRTGSVVDDYANLHLKYKSGPNVYVTTNMLVADEPPAYSIYGTRGTFTKHRTDIQETQLLAGMLPTDTIYGIENENCEGRLVYMTEVGEKKIEEIPAGKGNYMMLFDEVYNTIRRDTEYFVKQSDILSQLELLEK</sequence>
<dbReference type="AlphaFoldDB" id="F0SCL1"/>
<dbReference type="Pfam" id="PF01408">
    <property type="entry name" value="GFO_IDH_MocA"/>
    <property type="match status" value="1"/>
</dbReference>
<dbReference type="RefSeq" id="WP_013634338.1">
    <property type="nucleotide sequence ID" value="NC_015177.1"/>
</dbReference>
<evidence type="ECO:0000313" key="3">
    <source>
        <dbReference type="EMBL" id="ADY53855.1"/>
    </source>
</evidence>